<evidence type="ECO:0000256" key="1">
    <source>
        <dbReference type="SAM" id="MobiDB-lite"/>
    </source>
</evidence>
<sequence>MIVPKIPYPCAFVRWAASEKKLATATCPTEEELFKVDADFVDANDADDLTLAIDPPVLRSSPLSGCSARSEFLSAKMRLAKIQWSKTVHTRRPGFLIGDDNGADSVAGGDTFEQPTPADQDDSGDVSMVNDDTREGLSLAGHDEPSDNHSWELSTADLMNGGKW</sequence>
<accession>A0A5N5WJ95</accession>
<reference evidence="2 3" key="1">
    <citation type="submission" date="2019-04" db="EMBL/GenBank/DDBJ databases">
        <title>Friends and foes A comparative genomics study of 23 Aspergillus species from section Flavi.</title>
        <authorList>
            <consortium name="DOE Joint Genome Institute"/>
            <person name="Kjaerbolling I."/>
            <person name="Vesth T."/>
            <person name="Frisvad J.C."/>
            <person name="Nybo J.L."/>
            <person name="Theobald S."/>
            <person name="Kildgaard S."/>
            <person name="Isbrandt T."/>
            <person name="Kuo A."/>
            <person name="Sato A."/>
            <person name="Lyhne E.K."/>
            <person name="Kogle M.E."/>
            <person name="Wiebenga A."/>
            <person name="Kun R.S."/>
            <person name="Lubbers R.J."/>
            <person name="Makela M.R."/>
            <person name="Barry K."/>
            <person name="Chovatia M."/>
            <person name="Clum A."/>
            <person name="Daum C."/>
            <person name="Haridas S."/>
            <person name="He G."/>
            <person name="LaButti K."/>
            <person name="Lipzen A."/>
            <person name="Mondo S."/>
            <person name="Riley R."/>
            <person name="Salamov A."/>
            <person name="Simmons B.A."/>
            <person name="Magnuson J.K."/>
            <person name="Henrissat B."/>
            <person name="Mortensen U.H."/>
            <person name="Larsen T.O."/>
            <person name="Devries R.P."/>
            <person name="Grigoriev I.V."/>
            <person name="Machida M."/>
            <person name="Baker S.E."/>
            <person name="Andersen M.R."/>
        </authorList>
    </citation>
    <scope>NUCLEOTIDE SEQUENCE [LARGE SCALE GENOMIC DNA]</scope>
    <source>
        <strain evidence="2 3">CBS 151.66</strain>
    </source>
</reference>
<dbReference type="Proteomes" id="UP000326565">
    <property type="component" value="Unassembled WGS sequence"/>
</dbReference>
<dbReference type="EMBL" id="ML732519">
    <property type="protein sequence ID" value="KAB8067260.1"/>
    <property type="molecule type" value="Genomic_DNA"/>
</dbReference>
<dbReference type="OrthoDB" id="4464917at2759"/>
<feature type="region of interest" description="Disordered" evidence="1">
    <location>
        <begin position="93"/>
        <end position="164"/>
    </location>
</feature>
<feature type="compositionally biased region" description="Basic and acidic residues" evidence="1">
    <location>
        <begin position="131"/>
        <end position="150"/>
    </location>
</feature>
<proteinExistence type="predicted"/>
<evidence type="ECO:0000313" key="3">
    <source>
        <dbReference type="Proteomes" id="UP000326565"/>
    </source>
</evidence>
<protein>
    <submittedName>
        <fullName evidence="2">Uncharacterized protein</fullName>
    </submittedName>
</protein>
<gene>
    <name evidence="2" type="ORF">BDV29DRAFT_163562</name>
</gene>
<organism evidence="2 3">
    <name type="scientific">Aspergillus leporis</name>
    <dbReference type="NCBI Taxonomy" id="41062"/>
    <lineage>
        <taxon>Eukaryota</taxon>
        <taxon>Fungi</taxon>
        <taxon>Dikarya</taxon>
        <taxon>Ascomycota</taxon>
        <taxon>Pezizomycotina</taxon>
        <taxon>Eurotiomycetes</taxon>
        <taxon>Eurotiomycetidae</taxon>
        <taxon>Eurotiales</taxon>
        <taxon>Aspergillaceae</taxon>
        <taxon>Aspergillus</taxon>
        <taxon>Aspergillus subgen. Circumdati</taxon>
    </lineage>
</organism>
<dbReference type="AlphaFoldDB" id="A0A5N5WJ95"/>
<evidence type="ECO:0000313" key="2">
    <source>
        <dbReference type="EMBL" id="KAB8067260.1"/>
    </source>
</evidence>
<keyword evidence="3" id="KW-1185">Reference proteome</keyword>
<name>A0A5N5WJ95_9EURO</name>